<evidence type="ECO:0000313" key="2">
    <source>
        <dbReference type="Proteomes" id="UP000499080"/>
    </source>
</evidence>
<organism evidence="1 2">
    <name type="scientific">Araneus ventricosus</name>
    <name type="common">Orbweaver spider</name>
    <name type="synonym">Epeira ventricosa</name>
    <dbReference type="NCBI Taxonomy" id="182803"/>
    <lineage>
        <taxon>Eukaryota</taxon>
        <taxon>Metazoa</taxon>
        <taxon>Ecdysozoa</taxon>
        <taxon>Arthropoda</taxon>
        <taxon>Chelicerata</taxon>
        <taxon>Arachnida</taxon>
        <taxon>Araneae</taxon>
        <taxon>Araneomorphae</taxon>
        <taxon>Entelegynae</taxon>
        <taxon>Araneoidea</taxon>
        <taxon>Araneidae</taxon>
        <taxon>Araneus</taxon>
    </lineage>
</organism>
<keyword evidence="2" id="KW-1185">Reference proteome</keyword>
<dbReference type="Proteomes" id="UP000499080">
    <property type="component" value="Unassembled WGS sequence"/>
</dbReference>
<comment type="caution">
    <text evidence="1">The sequence shown here is derived from an EMBL/GenBank/DDBJ whole genome shotgun (WGS) entry which is preliminary data.</text>
</comment>
<accession>A0A4Y2BJD9</accession>
<dbReference type="AlphaFoldDB" id="A0A4Y2BJD9"/>
<name>A0A4Y2BJD9_ARAVE</name>
<gene>
    <name evidence="1" type="ORF">AVEN_71361_1</name>
</gene>
<dbReference type="EMBL" id="BGPR01000081">
    <property type="protein sequence ID" value="GBL91719.1"/>
    <property type="molecule type" value="Genomic_DNA"/>
</dbReference>
<dbReference type="OrthoDB" id="10284591at2759"/>
<evidence type="ECO:0000313" key="1">
    <source>
        <dbReference type="EMBL" id="GBL91719.1"/>
    </source>
</evidence>
<protein>
    <submittedName>
        <fullName evidence="1">Uncharacterized protein</fullName>
    </submittedName>
</protein>
<proteinExistence type="predicted"/>
<sequence>MCEQHARKEARWHGRRGGVLTDGYCSSRFRHLSQLQLKSINFSPDSAPDGELGKKNETKLRNWWVRNLDKGMKILIEKEVEK</sequence>
<reference evidence="1 2" key="1">
    <citation type="journal article" date="2019" name="Sci. Rep.">
        <title>Orb-weaving spider Araneus ventricosus genome elucidates the spidroin gene catalogue.</title>
        <authorList>
            <person name="Kono N."/>
            <person name="Nakamura H."/>
            <person name="Ohtoshi R."/>
            <person name="Moran D.A.P."/>
            <person name="Shinohara A."/>
            <person name="Yoshida Y."/>
            <person name="Fujiwara M."/>
            <person name="Mori M."/>
            <person name="Tomita M."/>
            <person name="Arakawa K."/>
        </authorList>
    </citation>
    <scope>NUCLEOTIDE SEQUENCE [LARGE SCALE GENOMIC DNA]</scope>
</reference>